<keyword evidence="2" id="KW-1185">Reference proteome</keyword>
<reference evidence="1 2" key="1">
    <citation type="submission" date="2017-02" db="EMBL/GenBank/DDBJ databases">
        <authorList>
            <person name="Peterson S.W."/>
        </authorList>
    </citation>
    <scope>NUCLEOTIDE SEQUENCE [LARGE SCALE GENOMIC DNA]</scope>
    <source>
        <strain evidence="1 2">DSM 25262</strain>
    </source>
</reference>
<dbReference type="EMBL" id="FUZU01000005">
    <property type="protein sequence ID" value="SKC88324.1"/>
    <property type="molecule type" value="Genomic_DNA"/>
</dbReference>
<proteinExistence type="predicted"/>
<sequence>MTITKRLLSMAALTAVIGFSSCDNDDDKKDSNQLSKDQAKATISTFNSDAKNDLQDLSDADGLKAVKDLFNLVDTDDPFGRIGTDRKKIRHFFQEKGTDFKKVFTKNTNGRVAQEAFDFEANLGIYVWNPELGEAGEFERVSDAEVIEIQFPTEGSSTNDAKLTLEGYSEIEFFDEEFQETYYEPELLDAHLHVDGVKVASIYLEAEWDESGFPLAASVVFNVAPYKVSIEFDDNAATSSYINISLLQNQQTLLATSVTLKYKNSSKSEESLTSVDGYVQLKNLKVKGIINGEELNKPEIDWNKIIKAALYDGNDKKLGDIIHVEENGAYIPYIQYIDGSKEKLETVLQPVVDEIENLKEDFEINS</sequence>
<protein>
    <submittedName>
        <fullName evidence="1">Uncharacterized protein</fullName>
    </submittedName>
</protein>
<dbReference type="PROSITE" id="PS51257">
    <property type="entry name" value="PROKAR_LIPOPROTEIN"/>
    <property type="match status" value="1"/>
</dbReference>
<dbReference type="Proteomes" id="UP000190961">
    <property type="component" value="Unassembled WGS sequence"/>
</dbReference>
<evidence type="ECO:0000313" key="2">
    <source>
        <dbReference type="Proteomes" id="UP000190961"/>
    </source>
</evidence>
<dbReference type="OrthoDB" id="964744at2"/>
<gene>
    <name evidence="1" type="ORF">SAMN05660236_5548</name>
</gene>
<organism evidence="1 2">
    <name type="scientific">Ohtaekwangia koreensis</name>
    <dbReference type="NCBI Taxonomy" id="688867"/>
    <lineage>
        <taxon>Bacteria</taxon>
        <taxon>Pseudomonadati</taxon>
        <taxon>Bacteroidota</taxon>
        <taxon>Cytophagia</taxon>
        <taxon>Cytophagales</taxon>
        <taxon>Fulvivirgaceae</taxon>
        <taxon>Ohtaekwangia</taxon>
    </lineage>
</organism>
<dbReference type="AlphaFoldDB" id="A0A1T5MK31"/>
<name>A0A1T5MK31_9BACT</name>
<evidence type="ECO:0000313" key="1">
    <source>
        <dbReference type="EMBL" id="SKC88324.1"/>
    </source>
</evidence>
<dbReference type="STRING" id="688867.SAMN05660236_5548"/>
<dbReference type="RefSeq" id="WP_079690050.1">
    <property type="nucleotide sequence ID" value="NZ_FUZU01000005.1"/>
</dbReference>
<accession>A0A1T5MK31</accession>